<evidence type="ECO:0000256" key="1">
    <source>
        <dbReference type="ARBA" id="ARBA00022741"/>
    </source>
</evidence>
<dbReference type="GO" id="GO:0003723">
    <property type="term" value="F:RNA binding"/>
    <property type="evidence" value="ECO:0007669"/>
    <property type="project" value="TreeGrafter"/>
</dbReference>
<dbReference type="PANTHER" id="PTHR18934:SF221">
    <property type="entry name" value="ATP-DEPENDENT RNA HELICASE DHX34-RELATED"/>
    <property type="match status" value="1"/>
</dbReference>
<feature type="compositionally biased region" description="Basic residues" evidence="5">
    <location>
        <begin position="867"/>
        <end position="878"/>
    </location>
</feature>
<dbReference type="FunFam" id="3.40.50.300:FF:000725">
    <property type="entry name" value="probable ATP-dependent RNA helicase DHX34"/>
    <property type="match status" value="1"/>
</dbReference>
<dbReference type="CDD" id="cd18791">
    <property type="entry name" value="SF2_C_RHA"/>
    <property type="match status" value="1"/>
</dbReference>
<feature type="domain" description="Helicase C-terminal" evidence="7">
    <location>
        <begin position="522"/>
        <end position="691"/>
    </location>
</feature>
<protein>
    <recommendedName>
        <fullName evidence="10">ATP-dependent RNA helicase DHX34</fullName>
    </recommendedName>
</protein>
<feature type="domain" description="Helicase ATP-binding" evidence="6">
    <location>
        <begin position="327"/>
        <end position="487"/>
    </location>
</feature>
<keyword evidence="1" id="KW-0547">Nucleotide-binding</keyword>
<feature type="region of interest" description="Disordered" evidence="5">
    <location>
        <begin position="223"/>
        <end position="243"/>
    </location>
</feature>
<dbReference type="InterPro" id="IPR007502">
    <property type="entry name" value="Helicase-assoc_dom"/>
</dbReference>
<dbReference type="Proteomes" id="UP001347796">
    <property type="component" value="Unassembled WGS sequence"/>
</dbReference>
<dbReference type="GO" id="GO:0016787">
    <property type="term" value="F:hydrolase activity"/>
    <property type="evidence" value="ECO:0007669"/>
    <property type="project" value="UniProtKB-KW"/>
</dbReference>
<feature type="compositionally biased region" description="Basic and acidic residues" evidence="5">
    <location>
        <begin position="19"/>
        <end position="75"/>
    </location>
</feature>
<comment type="caution">
    <text evidence="8">The sequence shown here is derived from an EMBL/GenBank/DDBJ whole genome shotgun (WGS) entry which is preliminary data.</text>
</comment>
<dbReference type="Pfam" id="PF07717">
    <property type="entry name" value="OB_NTP_bind"/>
    <property type="match status" value="1"/>
</dbReference>
<reference evidence="8 9" key="1">
    <citation type="submission" date="2024-01" db="EMBL/GenBank/DDBJ databases">
        <title>The genome of the rayed Mediterranean limpet Patella caerulea (Linnaeus, 1758).</title>
        <authorList>
            <person name="Anh-Thu Weber A."/>
            <person name="Halstead-Nussloch G."/>
        </authorList>
    </citation>
    <scope>NUCLEOTIDE SEQUENCE [LARGE SCALE GENOMIC DNA]</scope>
    <source>
        <strain evidence="8">AATW-2023a</strain>
        <tissue evidence="8">Whole specimen</tissue>
    </source>
</reference>
<dbReference type="FunFam" id="3.40.50.300:FF:000540">
    <property type="entry name" value="probable ATP-dependent RNA helicase DHX34"/>
    <property type="match status" value="1"/>
</dbReference>
<dbReference type="EMBL" id="JAZGQO010000003">
    <property type="protein sequence ID" value="KAK6188313.1"/>
    <property type="molecule type" value="Genomic_DNA"/>
</dbReference>
<organism evidence="8 9">
    <name type="scientific">Patella caerulea</name>
    <name type="common">Rayed Mediterranean limpet</name>
    <dbReference type="NCBI Taxonomy" id="87958"/>
    <lineage>
        <taxon>Eukaryota</taxon>
        <taxon>Metazoa</taxon>
        <taxon>Spiralia</taxon>
        <taxon>Lophotrochozoa</taxon>
        <taxon>Mollusca</taxon>
        <taxon>Gastropoda</taxon>
        <taxon>Patellogastropoda</taxon>
        <taxon>Patelloidea</taxon>
        <taxon>Patellidae</taxon>
        <taxon>Patella</taxon>
    </lineage>
</organism>
<dbReference type="InterPro" id="IPR014001">
    <property type="entry name" value="Helicase_ATP-bd"/>
</dbReference>
<evidence type="ECO:0000256" key="2">
    <source>
        <dbReference type="ARBA" id="ARBA00022801"/>
    </source>
</evidence>
<dbReference type="CDD" id="cd17979">
    <property type="entry name" value="DEXHc_DHX34"/>
    <property type="match status" value="1"/>
</dbReference>
<evidence type="ECO:0000256" key="3">
    <source>
        <dbReference type="ARBA" id="ARBA00022806"/>
    </source>
</evidence>
<feature type="compositionally biased region" description="Basic residues" evidence="5">
    <location>
        <begin position="8"/>
        <end position="18"/>
    </location>
</feature>
<keyword evidence="3" id="KW-0347">Helicase</keyword>
<evidence type="ECO:0000256" key="4">
    <source>
        <dbReference type="ARBA" id="ARBA00022840"/>
    </source>
</evidence>
<dbReference type="SMART" id="SM00847">
    <property type="entry name" value="HA2"/>
    <property type="match status" value="1"/>
</dbReference>
<evidence type="ECO:0000313" key="8">
    <source>
        <dbReference type="EMBL" id="KAK6188313.1"/>
    </source>
</evidence>
<dbReference type="InterPro" id="IPR011709">
    <property type="entry name" value="DEAD-box_helicase_OB_fold"/>
</dbReference>
<dbReference type="FunFam" id="1.20.120.1080:FF:000005">
    <property type="entry name" value="ATP-dependent helicase HrpA"/>
    <property type="match status" value="1"/>
</dbReference>
<dbReference type="InterPro" id="IPR001650">
    <property type="entry name" value="Helicase_C-like"/>
</dbReference>
<feature type="compositionally biased region" description="Basic and acidic residues" evidence="5">
    <location>
        <begin position="125"/>
        <end position="135"/>
    </location>
</feature>
<feature type="region of interest" description="Disordered" evidence="5">
    <location>
        <begin position="1"/>
        <end position="172"/>
    </location>
</feature>
<dbReference type="PROSITE" id="PS51194">
    <property type="entry name" value="HELICASE_CTER"/>
    <property type="match status" value="1"/>
</dbReference>
<dbReference type="GO" id="GO:0004386">
    <property type="term" value="F:helicase activity"/>
    <property type="evidence" value="ECO:0007669"/>
    <property type="project" value="UniProtKB-KW"/>
</dbReference>
<feature type="compositionally biased region" description="Basic and acidic residues" evidence="5">
    <location>
        <begin position="144"/>
        <end position="162"/>
    </location>
</feature>
<dbReference type="Pfam" id="PF00271">
    <property type="entry name" value="Helicase_C"/>
    <property type="match status" value="1"/>
</dbReference>
<feature type="region of interest" description="Disordered" evidence="5">
    <location>
        <begin position="861"/>
        <end position="890"/>
    </location>
</feature>
<dbReference type="InterPro" id="IPR027417">
    <property type="entry name" value="P-loop_NTPase"/>
</dbReference>
<dbReference type="InterPro" id="IPR056382">
    <property type="entry name" value="DHX34_Znf-C2H2"/>
</dbReference>
<accession>A0AAN8K327</accession>
<dbReference type="SMART" id="SM00487">
    <property type="entry name" value="DEXDc"/>
    <property type="match status" value="1"/>
</dbReference>
<keyword evidence="4" id="KW-0067">ATP-binding</keyword>
<name>A0AAN8K327_PATCE</name>
<dbReference type="Pfam" id="PF21010">
    <property type="entry name" value="HA2_C"/>
    <property type="match status" value="1"/>
</dbReference>
<feature type="compositionally biased region" description="Basic and acidic residues" evidence="5">
    <location>
        <begin position="223"/>
        <end position="240"/>
    </location>
</feature>
<dbReference type="PANTHER" id="PTHR18934">
    <property type="entry name" value="ATP-DEPENDENT RNA HELICASE"/>
    <property type="match status" value="1"/>
</dbReference>
<evidence type="ECO:0008006" key="10">
    <source>
        <dbReference type="Google" id="ProtNLM"/>
    </source>
</evidence>
<dbReference type="GO" id="GO:0005524">
    <property type="term" value="F:ATP binding"/>
    <property type="evidence" value="ECO:0007669"/>
    <property type="project" value="UniProtKB-KW"/>
</dbReference>
<evidence type="ECO:0000256" key="5">
    <source>
        <dbReference type="SAM" id="MobiDB-lite"/>
    </source>
</evidence>
<dbReference type="SMART" id="SM00490">
    <property type="entry name" value="HELICc"/>
    <property type="match status" value="1"/>
</dbReference>
<gene>
    <name evidence="8" type="ORF">SNE40_004514</name>
</gene>
<dbReference type="PROSITE" id="PS51192">
    <property type="entry name" value="HELICASE_ATP_BIND_1"/>
    <property type="match status" value="1"/>
</dbReference>
<dbReference type="Pfam" id="PF24485">
    <property type="entry name" value="zf-C2H2_DHX34"/>
    <property type="match status" value="1"/>
</dbReference>
<sequence>MSEYREYRSKHRHKHHHRHEDDRRRKHSDDRQNESHSNEERRRDHIHDTTTKYSRDKDRHQSDSNRQDNRSYVNDKKRKTNPDQDEYGTDRMNKHRHSSSYVVPNYRSESESEDDRFRRRHSSKRKNEDATERLTSKSQNNSGKNDDGYEKKNRNDGAKNDADDTNPDSDEERRRLEFDFTKYKHSLNRIFFRDTDFIKRGSPEFDDFWAFLVKYQEFQKKKAVKSKDKSKRREDDDKGTLDLPQNYDNRYRINLTVVSKDMETFLKKGRLIDYDVERELTRDRVQQFKSILVHYLDFQQKQKLNKLKKIRRDQENLPIYQFRQMIVQMIKRHQIVIVAGDTGCGKSTQVPQYLLHAGFTKIACTQPRRIACISLSKRVGYETLNEFGSQVAYQVRFEKSKTQSTKILFLTEGLLLRQMTSDMYLSQYDVIVIDEVHERHIFTDFLLGVLKCLLKQREDLKLVLMSATINISLFSSYFENAPVIKVPGRLYPIQLEYCPIKKDELSGKTEKIDPSPYLKILNLIDHKYPANERGDVLIFLSGMTEIMAICDAVKQYSLESKHWIVLPLHSALSIQEQDKVFDIAPEGVRKCIVSTNIAETSVTIDGVRFIIDSGKVKEMNFDPKYKMQRLQEFWISVASSEQRKGRAGRTGPGVCFRLYDKTDHEAFQEFSTPEIKRVSLDTLILQMLSMGLPDARKFPFIEAPSMSSIENAVISLKEHGALKGDESLTPIGEMLSRLPVEVAIGKMLIMGSIFHMIDPVLSIAAAMSVQSPFPYKGHTDHEAVAARKPLESEHGDPFTLLNAFDEWIQVKAEGRGTKKWCKHRAMEEQRFYEMIKLKRQFQDLLKDHNLYEKVTEEDRYLTSDQRRQKHGERKRLRELKKEKNKESKKRKVLKLEENDYTISDGEEDDKGNDIKDLEFRLSNDLNQLQETANKSRHFTLRDINLLKIILCSGLYPQVAIADDCNTYKMDTDQAYHTKNKGFILIHPTSVFTTQPEVLQPPDIKDKKNCPEDLRGKLSRKHELLAFVSLLETNKPYLVNIMRVPALQTVTLFSNSIDTNSDCTRLVCDGWLEIRFADAESAQYIISSIIQLRSKWQNLLQLRLEDTFQNMDSEKKTSSRARRLEKLLAEKLTEFLESSVEYAIRRILAAEVQHLYNGPTLAPIDEESESSISQCIMGSGKEHVIKGGVQVNDYLVVNCLREDSSRGNVWNEFTSTMQKHWTCPQCDTSMIVTVMERLQHESECLEKHNTVNPLEEERLIEEERKTQENHLRKSYFCTDCDKQYSFTSTEILKHKKSHKTPS</sequence>
<evidence type="ECO:0000259" key="7">
    <source>
        <dbReference type="PROSITE" id="PS51194"/>
    </source>
</evidence>
<dbReference type="Pfam" id="PF00270">
    <property type="entry name" value="DEAD"/>
    <property type="match status" value="1"/>
</dbReference>
<keyword evidence="2" id="KW-0378">Hydrolase</keyword>
<dbReference type="Gene3D" id="1.20.120.1080">
    <property type="match status" value="1"/>
</dbReference>
<dbReference type="InterPro" id="IPR011545">
    <property type="entry name" value="DEAD/DEAH_box_helicase_dom"/>
</dbReference>
<dbReference type="Gene3D" id="3.40.50.300">
    <property type="entry name" value="P-loop containing nucleotide triphosphate hydrolases"/>
    <property type="match status" value="2"/>
</dbReference>
<proteinExistence type="predicted"/>
<dbReference type="SUPFAM" id="SSF52540">
    <property type="entry name" value="P-loop containing nucleoside triphosphate hydrolases"/>
    <property type="match status" value="1"/>
</dbReference>
<keyword evidence="9" id="KW-1185">Reference proteome</keyword>
<evidence type="ECO:0000313" key="9">
    <source>
        <dbReference type="Proteomes" id="UP001347796"/>
    </source>
</evidence>
<evidence type="ECO:0000259" key="6">
    <source>
        <dbReference type="PROSITE" id="PS51192"/>
    </source>
</evidence>